<name>A0A3P1ZWA3_9NEIS</name>
<dbReference type="Pfam" id="PF13384">
    <property type="entry name" value="HTH_23"/>
    <property type="match status" value="1"/>
</dbReference>
<dbReference type="InterPro" id="IPR009057">
    <property type="entry name" value="Homeodomain-like_sf"/>
</dbReference>
<dbReference type="RefSeq" id="WP_185711763.1">
    <property type="nucleotide sequence ID" value="NZ_RQYC01000106.1"/>
</dbReference>
<evidence type="ECO:0000313" key="3">
    <source>
        <dbReference type="Proteomes" id="UP000269923"/>
    </source>
</evidence>
<proteinExistence type="predicted"/>
<dbReference type="Gene3D" id="1.10.10.10">
    <property type="entry name" value="Winged helix-like DNA-binding domain superfamily/Winged helix DNA-binding domain"/>
    <property type="match status" value="1"/>
</dbReference>
<accession>A0A3P1ZWA3</accession>
<dbReference type="EMBL" id="RQYC01000106">
    <property type="protein sequence ID" value="RRD86796.1"/>
    <property type="molecule type" value="Genomic_DNA"/>
</dbReference>
<dbReference type="AlphaFoldDB" id="A0A3P1ZWA3"/>
<evidence type="ECO:0000313" key="2">
    <source>
        <dbReference type="EMBL" id="RRD86796.1"/>
    </source>
</evidence>
<keyword evidence="3" id="KW-1185">Reference proteome</keyword>
<comment type="caution">
    <text evidence="1">The sequence shown here is derived from an EMBL/GenBank/DDBJ whole genome shotgun (WGS) entry which is preliminary data.</text>
</comment>
<sequence length="36" mass="4246">MTYSSDLRQKVLEKLEQGYSIRQTAKLFGIHFTTVR</sequence>
<feature type="non-terminal residue" evidence="1">
    <location>
        <position position="36"/>
    </location>
</feature>
<evidence type="ECO:0000313" key="1">
    <source>
        <dbReference type="EMBL" id="RRD86370.1"/>
    </source>
</evidence>
<dbReference type="Proteomes" id="UP000269923">
    <property type="component" value="Unassembled WGS sequence"/>
</dbReference>
<reference evidence="1 3" key="1">
    <citation type="submission" date="2018-11" db="EMBL/GenBank/DDBJ databases">
        <title>Genomes From Bacteria Associated with the Canine Oral Cavity: a Test Case for Automated Genome-Based Taxonomic Assignment.</title>
        <authorList>
            <person name="Coil D.A."/>
            <person name="Jospin G."/>
            <person name="Darling A.E."/>
            <person name="Wallis C."/>
            <person name="Davis I.J."/>
            <person name="Harris S."/>
            <person name="Eisen J.A."/>
            <person name="Holcombe L.J."/>
            <person name="O'Flynn C."/>
        </authorList>
    </citation>
    <scope>NUCLEOTIDE SEQUENCE [LARGE SCALE GENOMIC DNA]</scope>
    <source>
        <strain evidence="1 3">COT-280</strain>
    </source>
</reference>
<dbReference type="SUPFAM" id="SSF46689">
    <property type="entry name" value="Homeodomain-like"/>
    <property type="match status" value="1"/>
</dbReference>
<dbReference type="InterPro" id="IPR036388">
    <property type="entry name" value="WH-like_DNA-bd_sf"/>
</dbReference>
<protein>
    <submittedName>
        <fullName evidence="1">Transposase</fullName>
    </submittedName>
</protein>
<gene>
    <name evidence="2" type="ORF">EII21_11740</name>
    <name evidence="1" type="ORF">EII21_11820</name>
</gene>
<dbReference type="EMBL" id="RQYC01000132">
    <property type="protein sequence ID" value="RRD86370.1"/>
    <property type="molecule type" value="Genomic_DNA"/>
</dbReference>
<organism evidence="1 3">
    <name type="scientific">Conchiformibius steedae</name>
    <dbReference type="NCBI Taxonomy" id="153493"/>
    <lineage>
        <taxon>Bacteria</taxon>
        <taxon>Pseudomonadati</taxon>
        <taxon>Pseudomonadota</taxon>
        <taxon>Betaproteobacteria</taxon>
        <taxon>Neisseriales</taxon>
        <taxon>Neisseriaceae</taxon>
        <taxon>Conchiformibius</taxon>
    </lineage>
</organism>